<sequence length="206" mass="21195">MVKGKNVVLLLPALVAVTATFVCRVALRKRNQRKDKQAKDLGIMDREATLPIDSDNGQGLGTRESSPAAGGNTSAITSSGEGSSQSQDEPSLSKVFGSLSFTAPVPQEMNAFSCLGNEHGPTAFDTTPGADNPTAPFSVGSSKSGRSRSRRNRGGRRGGRRSGGGRLVAAGKAGEEGGAEGAEGARGADRGGKKSRRTIAAPNERL</sequence>
<keyword evidence="2" id="KW-1133">Transmembrane helix</keyword>
<evidence type="ECO:0008006" key="5">
    <source>
        <dbReference type="Google" id="ProtNLM"/>
    </source>
</evidence>
<accession>A0A2V3J562</accession>
<keyword evidence="4" id="KW-1185">Reference proteome</keyword>
<protein>
    <recommendedName>
        <fullName evidence="5">Transmembrane protein</fullName>
    </recommendedName>
</protein>
<evidence type="ECO:0000313" key="4">
    <source>
        <dbReference type="Proteomes" id="UP000247409"/>
    </source>
</evidence>
<organism evidence="3 4">
    <name type="scientific">Gracilariopsis chorda</name>
    <dbReference type="NCBI Taxonomy" id="448386"/>
    <lineage>
        <taxon>Eukaryota</taxon>
        <taxon>Rhodophyta</taxon>
        <taxon>Florideophyceae</taxon>
        <taxon>Rhodymeniophycidae</taxon>
        <taxon>Gracilariales</taxon>
        <taxon>Gracilariaceae</taxon>
        <taxon>Gracilariopsis</taxon>
    </lineage>
</organism>
<feature type="region of interest" description="Disordered" evidence="1">
    <location>
        <begin position="112"/>
        <end position="206"/>
    </location>
</feature>
<gene>
    <name evidence="3" type="ORF">BWQ96_00769</name>
</gene>
<feature type="compositionally biased region" description="Low complexity" evidence="1">
    <location>
        <begin position="78"/>
        <end position="90"/>
    </location>
</feature>
<evidence type="ECO:0000256" key="2">
    <source>
        <dbReference type="SAM" id="Phobius"/>
    </source>
</evidence>
<dbReference type="AlphaFoldDB" id="A0A2V3J562"/>
<keyword evidence="2" id="KW-0472">Membrane</keyword>
<evidence type="ECO:0000256" key="1">
    <source>
        <dbReference type="SAM" id="MobiDB-lite"/>
    </source>
</evidence>
<dbReference type="Proteomes" id="UP000247409">
    <property type="component" value="Unassembled WGS sequence"/>
</dbReference>
<feature type="compositionally biased region" description="Basic residues" evidence="1">
    <location>
        <begin position="145"/>
        <end position="160"/>
    </location>
</feature>
<name>A0A2V3J562_9FLOR</name>
<keyword evidence="2" id="KW-0812">Transmembrane</keyword>
<feature type="compositionally biased region" description="Basic and acidic residues" evidence="1">
    <location>
        <begin position="34"/>
        <end position="48"/>
    </location>
</feature>
<proteinExistence type="predicted"/>
<feature type="transmembrane region" description="Helical" evidence="2">
    <location>
        <begin position="6"/>
        <end position="27"/>
    </location>
</feature>
<feature type="region of interest" description="Disordered" evidence="1">
    <location>
        <begin position="34"/>
        <end position="91"/>
    </location>
</feature>
<comment type="caution">
    <text evidence="3">The sequence shown here is derived from an EMBL/GenBank/DDBJ whole genome shotgun (WGS) entry which is preliminary data.</text>
</comment>
<dbReference type="EMBL" id="NBIV01000005">
    <property type="protein sequence ID" value="PXF49453.1"/>
    <property type="molecule type" value="Genomic_DNA"/>
</dbReference>
<evidence type="ECO:0000313" key="3">
    <source>
        <dbReference type="EMBL" id="PXF49453.1"/>
    </source>
</evidence>
<reference evidence="3 4" key="1">
    <citation type="journal article" date="2018" name="Mol. Biol. Evol.">
        <title>Analysis of the draft genome of the red seaweed Gracilariopsis chorda provides insights into genome size evolution in Rhodophyta.</title>
        <authorList>
            <person name="Lee J."/>
            <person name="Yang E.C."/>
            <person name="Graf L."/>
            <person name="Yang J.H."/>
            <person name="Qiu H."/>
            <person name="Zel Zion U."/>
            <person name="Chan C.X."/>
            <person name="Stephens T.G."/>
            <person name="Weber A.P.M."/>
            <person name="Boo G.H."/>
            <person name="Boo S.M."/>
            <person name="Kim K.M."/>
            <person name="Shin Y."/>
            <person name="Jung M."/>
            <person name="Lee S.J."/>
            <person name="Yim H.S."/>
            <person name="Lee J.H."/>
            <person name="Bhattacharya D."/>
            <person name="Yoon H.S."/>
        </authorList>
    </citation>
    <scope>NUCLEOTIDE SEQUENCE [LARGE SCALE GENOMIC DNA]</scope>
    <source>
        <strain evidence="3 4">SKKU-2015</strain>
        <tissue evidence="3">Whole body</tissue>
    </source>
</reference>